<dbReference type="WBParaSite" id="BTMF_0000176201-mRNA-1">
    <property type="protein sequence ID" value="BTMF_0000176201-mRNA-1"/>
    <property type="gene ID" value="BTMF_0000176201"/>
</dbReference>
<keyword evidence="1" id="KW-0175">Coiled coil</keyword>
<dbReference type="STRING" id="42155.A0A0R3Q611"/>
<proteinExistence type="predicted"/>
<reference evidence="2 3" key="2">
    <citation type="submission" date="2018-11" db="EMBL/GenBank/DDBJ databases">
        <authorList>
            <consortium name="Pathogen Informatics"/>
        </authorList>
    </citation>
    <scope>NUCLEOTIDE SEQUENCE [LARGE SCALE GENOMIC DNA]</scope>
</reference>
<dbReference type="Proteomes" id="UP000280834">
    <property type="component" value="Unassembled WGS sequence"/>
</dbReference>
<organism evidence="4">
    <name type="scientific">Brugia timori</name>
    <dbReference type="NCBI Taxonomy" id="42155"/>
    <lineage>
        <taxon>Eukaryota</taxon>
        <taxon>Metazoa</taxon>
        <taxon>Ecdysozoa</taxon>
        <taxon>Nematoda</taxon>
        <taxon>Chromadorea</taxon>
        <taxon>Rhabditida</taxon>
        <taxon>Spirurina</taxon>
        <taxon>Spiruromorpha</taxon>
        <taxon>Filarioidea</taxon>
        <taxon>Onchocercidae</taxon>
        <taxon>Brugia</taxon>
    </lineage>
</organism>
<protein>
    <submittedName>
        <fullName evidence="4">GRIP domain-containing protein</fullName>
    </submittedName>
</protein>
<sequence>MKISPNKVEIVKECEILEMKSEEHGEISDSTELGEVLTEEISLVAQIKVSNQKLLLSKEVTVEGIDMERERSASLQRELQEAMEQYTNDKQFKGKEEATVELQAITSDGQSQTDDLQEYIRSLEMECERLREIEKVISEKDVLLKERQELQNILEMELQTTKAEALAEKEKKIAEEAAWKEMKQGFCTEIEALKIRVLELQCAKEEEQTSVAQNLEVVKKILREDVNGYEVGMRFSKEMELLRMYSIMEELTYQVRSEQKRAEEAEKRLDDILSMGNANVCTHDNAQVQVAGLPSTPLNCFKVKDDEESSLCSWPSLPEFKRSFNHDSDEESSSPVSDAFNARLINRFSVLRMKLAKTTDLLNKYEEENSLLRKEVIEKSEEIAHLMHTLCDTNHSPQVSNSSAGMTFLRLVSYLFTRYELTIVSINLNLTPGYYARTLLKLRCFFKELG</sequence>
<name>A0A0R3Q611_9BILA</name>
<evidence type="ECO:0000256" key="1">
    <source>
        <dbReference type="SAM" id="Coils"/>
    </source>
</evidence>
<feature type="coiled-coil region" evidence="1">
    <location>
        <begin position="113"/>
        <end position="153"/>
    </location>
</feature>
<dbReference type="EMBL" id="UZAG01000738">
    <property type="protein sequence ID" value="VDO09415.1"/>
    <property type="molecule type" value="Genomic_DNA"/>
</dbReference>
<accession>A0A0R3Q611</accession>
<gene>
    <name evidence="2" type="ORF">BTMF_LOCUS1096</name>
</gene>
<evidence type="ECO:0000313" key="2">
    <source>
        <dbReference type="EMBL" id="VDO09415.1"/>
    </source>
</evidence>
<evidence type="ECO:0000313" key="4">
    <source>
        <dbReference type="WBParaSite" id="BTMF_0000176201-mRNA-1"/>
    </source>
</evidence>
<feature type="coiled-coil region" evidence="1">
    <location>
        <begin position="355"/>
        <end position="382"/>
    </location>
</feature>
<keyword evidence="3" id="KW-1185">Reference proteome</keyword>
<feature type="coiled-coil region" evidence="1">
    <location>
        <begin position="248"/>
        <end position="275"/>
    </location>
</feature>
<dbReference type="AlphaFoldDB" id="A0A0R3Q611"/>
<evidence type="ECO:0000313" key="3">
    <source>
        <dbReference type="Proteomes" id="UP000280834"/>
    </source>
</evidence>
<reference evidence="4" key="1">
    <citation type="submission" date="2017-02" db="UniProtKB">
        <authorList>
            <consortium name="WormBaseParasite"/>
        </authorList>
    </citation>
    <scope>IDENTIFICATION</scope>
</reference>